<name>G5A5U5_PHYSP</name>
<sequence>MTPYQRRIGIGQWIVAVKLDSEASRQAISHYELGSREIGDVTRDPLGLLIPIRWYYERPRGSDIWYERTHQVLMPEYEAVCVPVIPTYLPQKTNRKDRIILWTTTQIEGVRGVNDRSILQEAAARSRLRFDSTISSGYPLEMATACTEYRRYRGVKWCFECERWHHANCMPRDCTMPGLRDSFTANARDASVQYASGPPDKAVSVQAGDGSVYEANPGHSRGGSAMQSPGGYTVTGQLRIHRDDVTSTRCELHALLITLLLLLTIVT</sequence>
<dbReference type="EMBL" id="JH159160">
    <property type="protein sequence ID" value="EGZ08700.1"/>
    <property type="molecule type" value="Genomic_DNA"/>
</dbReference>
<proteinExistence type="predicted"/>
<dbReference type="GeneID" id="20642582"/>
<dbReference type="KEGG" id="psoj:PHYSODRAFT_305611"/>
<dbReference type="AlphaFoldDB" id="G5A5U5"/>
<dbReference type="Proteomes" id="UP000002640">
    <property type="component" value="Unassembled WGS sequence"/>
</dbReference>
<protein>
    <submittedName>
        <fullName evidence="1">Uncharacterized protein</fullName>
    </submittedName>
</protein>
<evidence type="ECO:0000313" key="2">
    <source>
        <dbReference type="Proteomes" id="UP000002640"/>
    </source>
</evidence>
<gene>
    <name evidence="1" type="ORF">PHYSODRAFT_305611</name>
</gene>
<dbReference type="RefSeq" id="XP_009535333.1">
    <property type="nucleotide sequence ID" value="XM_009537038.1"/>
</dbReference>
<evidence type="ECO:0000313" key="1">
    <source>
        <dbReference type="EMBL" id="EGZ08700.1"/>
    </source>
</evidence>
<reference evidence="1 2" key="1">
    <citation type="journal article" date="2006" name="Science">
        <title>Phytophthora genome sequences uncover evolutionary origins and mechanisms of pathogenesis.</title>
        <authorList>
            <person name="Tyler B.M."/>
            <person name="Tripathy S."/>
            <person name="Zhang X."/>
            <person name="Dehal P."/>
            <person name="Jiang R.H."/>
            <person name="Aerts A."/>
            <person name="Arredondo F.D."/>
            <person name="Baxter L."/>
            <person name="Bensasson D."/>
            <person name="Beynon J.L."/>
            <person name="Chapman J."/>
            <person name="Damasceno C.M."/>
            <person name="Dorrance A.E."/>
            <person name="Dou D."/>
            <person name="Dickerman A.W."/>
            <person name="Dubchak I.L."/>
            <person name="Garbelotto M."/>
            <person name="Gijzen M."/>
            <person name="Gordon S.G."/>
            <person name="Govers F."/>
            <person name="Grunwald N.J."/>
            <person name="Huang W."/>
            <person name="Ivors K.L."/>
            <person name="Jones R.W."/>
            <person name="Kamoun S."/>
            <person name="Krampis K."/>
            <person name="Lamour K.H."/>
            <person name="Lee M.K."/>
            <person name="McDonald W.H."/>
            <person name="Medina M."/>
            <person name="Meijer H.J."/>
            <person name="Nordberg E.K."/>
            <person name="Maclean D.J."/>
            <person name="Ospina-Giraldo M.D."/>
            <person name="Morris P.F."/>
            <person name="Phuntumart V."/>
            <person name="Putnam N.H."/>
            <person name="Rash S."/>
            <person name="Rose J.K."/>
            <person name="Sakihama Y."/>
            <person name="Salamov A.A."/>
            <person name="Savidor A."/>
            <person name="Scheuring C.F."/>
            <person name="Smith B.M."/>
            <person name="Sobral B.W."/>
            <person name="Terry A."/>
            <person name="Torto-Alalibo T.A."/>
            <person name="Win J."/>
            <person name="Xu Z."/>
            <person name="Zhang H."/>
            <person name="Grigoriev I.V."/>
            <person name="Rokhsar D.S."/>
            <person name="Boore J.L."/>
        </authorList>
    </citation>
    <scope>NUCLEOTIDE SEQUENCE [LARGE SCALE GENOMIC DNA]</scope>
    <source>
        <strain evidence="1 2">P6497</strain>
    </source>
</reference>
<organism evidence="1 2">
    <name type="scientific">Phytophthora sojae (strain P6497)</name>
    <name type="common">Soybean stem and root rot agent</name>
    <name type="synonym">Phytophthora megasperma f. sp. glycines</name>
    <dbReference type="NCBI Taxonomy" id="1094619"/>
    <lineage>
        <taxon>Eukaryota</taxon>
        <taxon>Sar</taxon>
        <taxon>Stramenopiles</taxon>
        <taxon>Oomycota</taxon>
        <taxon>Peronosporomycetes</taxon>
        <taxon>Peronosporales</taxon>
        <taxon>Peronosporaceae</taxon>
        <taxon>Phytophthora</taxon>
    </lineage>
</organism>
<keyword evidence="2" id="KW-1185">Reference proteome</keyword>
<dbReference type="InParanoid" id="G5A5U5"/>
<accession>G5A5U5</accession>